<dbReference type="KEGG" id="psym:J1N51_01305"/>
<reference evidence="2" key="1">
    <citation type="submission" date="2021-03" db="EMBL/GenBank/DDBJ databases">
        <title>Description of Psychrosphaera ytuae sp. nov. isolated from deep sea sediment of South China Sea.</title>
        <authorList>
            <person name="Zhang J."/>
            <person name="Xu X.-D."/>
        </authorList>
    </citation>
    <scope>NUCLEOTIDE SEQUENCE</scope>
    <source>
        <strain evidence="2">MTZ26</strain>
    </source>
</reference>
<sequence>MGVKKSLTKQLVLASTLLMAYYSTHASANLSSALTSDDKVQDQRIPTEELIEGIKSADGRWFDVEIIIFERTRESATRERFEQTITNKKPRYGWDVQADLLKPDIAPLLYNLPNCHSDSDPLAVPIDNQTDDHAEFYQRYNQYQRLISEQWQISPNLCLLPSEKLSFFWQLMTAPQFLPSSQQLYTFVPFEYFPKRPTGRDFDDYRGVYLLSEQNLELKEQADRLDKNWSTRVLLHMGWRQPGLSPNNAIKMYLRAGKNFTEQFNYDGSAKLDTDLLATQLNLSDQQQDPNNTFANNDTDPKSLLRASNQEAIHRLLSQLEAGAIIDPKTQTLKMPNEQYFPNDVWQLDGTIKVILDHYLFLDADFNFREVAKKPLDIEQLIGNQTENQATSATNVLTSNGQSVLISAAQKDNQVSEFNEFKDDQNDSSNPASLLEVEYLQNFPFKQLRRTYSGDLHYLDHPKFGVLFQIRKYRH</sequence>
<keyword evidence="3" id="KW-1185">Reference proteome</keyword>
<evidence type="ECO:0000313" key="2">
    <source>
        <dbReference type="EMBL" id="QTH64154.1"/>
    </source>
</evidence>
<evidence type="ECO:0000256" key="1">
    <source>
        <dbReference type="SAM" id="SignalP"/>
    </source>
</evidence>
<organism evidence="2 3">
    <name type="scientific">Psychrosphaera ytuae</name>
    <dbReference type="NCBI Taxonomy" id="2820710"/>
    <lineage>
        <taxon>Bacteria</taxon>
        <taxon>Pseudomonadati</taxon>
        <taxon>Pseudomonadota</taxon>
        <taxon>Gammaproteobacteria</taxon>
        <taxon>Alteromonadales</taxon>
        <taxon>Pseudoalteromonadaceae</taxon>
        <taxon>Psychrosphaera</taxon>
    </lineage>
</organism>
<protein>
    <submittedName>
        <fullName evidence="2">Uncharacterized protein</fullName>
    </submittedName>
</protein>
<evidence type="ECO:0000313" key="3">
    <source>
        <dbReference type="Proteomes" id="UP000682739"/>
    </source>
</evidence>
<dbReference type="Pfam" id="PF10972">
    <property type="entry name" value="CsiV"/>
    <property type="match status" value="1"/>
</dbReference>
<feature type="chain" id="PRO_5036827338" evidence="1">
    <location>
        <begin position="29"/>
        <end position="475"/>
    </location>
</feature>
<name>A0A975HKB7_9GAMM</name>
<dbReference type="AlphaFoldDB" id="A0A975HKB7"/>
<proteinExistence type="predicted"/>
<dbReference type="InterPro" id="IPR021241">
    <property type="entry name" value="CsiV"/>
</dbReference>
<accession>A0A975HKB7</accession>
<feature type="signal peptide" evidence="1">
    <location>
        <begin position="1"/>
        <end position="28"/>
    </location>
</feature>
<dbReference type="EMBL" id="CP072110">
    <property type="protein sequence ID" value="QTH64154.1"/>
    <property type="molecule type" value="Genomic_DNA"/>
</dbReference>
<keyword evidence="1" id="KW-0732">Signal</keyword>
<dbReference type="RefSeq" id="WP_208832209.1">
    <property type="nucleotide sequence ID" value="NZ_CP072110.1"/>
</dbReference>
<dbReference type="Proteomes" id="UP000682739">
    <property type="component" value="Chromosome"/>
</dbReference>
<gene>
    <name evidence="2" type="ORF">J1N51_01305</name>
</gene>